<name>A0A932FYK3_UNCTE</name>
<proteinExistence type="predicted"/>
<evidence type="ECO:0000313" key="2">
    <source>
        <dbReference type="Proteomes" id="UP000769766"/>
    </source>
</evidence>
<dbReference type="AlphaFoldDB" id="A0A932FYK3"/>
<reference evidence="1" key="1">
    <citation type="submission" date="2020-07" db="EMBL/GenBank/DDBJ databases">
        <title>Huge and variable diversity of episymbiotic CPR bacteria and DPANN archaea in groundwater ecosystems.</title>
        <authorList>
            <person name="He C.Y."/>
            <person name="Keren R."/>
            <person name="Whittaker M."/>
            <person name="Farag I.F."/>
            <person name="Doudna J."/>
            <person name="Cate J.H.D."/>
            <person name="Banfield J.F."/>
        </authorList>
    </citation>
    <scope>NUCLEOTIDE SEQUENCE</scope>
    <source>
        <strain evidence="1">NC_groundwater_672_Ag_B-0.1um_62_36</strain>
    </source>
</reference>
<comment type="caution">
    <text evidence="1">The sequence shown here is derived from an EMBL/GenBank/DDBJ whole genome shotgun (WGS) entry which is preliminary data.</text>
</comment>
<dbReference type="EMBL" id="JACPRF010000204">
    <property type="protein sequence ID" value="MBI2876554.1"/>
    <property type="molecule type" value="Genomic_DNA"/>
</dbReference>
<evidence type="ECO:0000313" key="1">
    <source>
        <dbReference type="EMBL" id="MBI2876554.1"/>
    </source>
</evidence>
<accession>A0A932FYK3</accession>
<gene>
    <name evidence="1" type="ORF">HYY20_06705</name>
</gene>
<dbReference type="Proteomes" id="UP000769766">
    <property type="component" value="Unassembled WGS sequence"/>
</dbReference>
<organism evidence="1 2">
    <name type="scientific">Tectimicrobiota bacterium</name>
    <dbReference type="NCBI Taxonomy" id="2528274"/>
    <lineage>
        <taxon>Bacteria</taxon>
        <taxon>Pseudomonadati</taxon>
        <taxon>Nitrospinota/Tectimicrobiota group</taxon>
        <taxon>Candidatus Tectimicrobiota</taxon>
    </lineage>
</organism>
<protein>
    <submittedName>
        <fullName evidence="1">Uncharacterized protein</fullName>
    </submittedName>
</protein>
<sequence length="83" mass="9131">MAGAEHLYVCNTCGKTQVSGSHLCNPVPIEEGVQCNYCGHAFHEPWHMCAQKLENVDYVCTTCGRVGVEPDSLCYPQKIDKGE</sequence>